<dbReference type="InterPro" id="IPR023827">
    <property type="entry name" value="Peptidase_S8_Asp-AS"/>
</dbReference>
<dbReference type="AlphaFoldDB" id="A0A2M9BNW8"/>
<evidence type="ECO:0000256" key="5">
    <source>
        <dbReference type="PROSITE-ProRule" id="PRU01240"/>
    </source>
</evidence>
<feature type="domain" description="Peptidase S8/S53" evidence="8">
    <location>
        <begin position="183"/>
        <end position="391"/>
    </location>
</feature>
<comment type="caution">
    <text evidence="10">The sequence shown here is derived from an EMBL/GenBank/DDBJ whole genome shotgun (WGS) entry which is preliminary data.</text>
</comment>
<dbReference type="GO" id="GO:0005615">
    <property type="term" value="C:extracellular space"/>
    <property type="evidence" value="ECO:0007669"/>
    <property type="project" value="TreeGrafter"/>
</dbReference>
<keyword evidence="2 5" id="KW-0645">Protease</keyword>
<feature type="active site" description="Charge relay system" evidence="5">
    <location>
        <position position="379"/>
    </location>
</feature>
<evidence type="ECO:0000256" key="1">
    <source>
        <dbReference type="ARBA" id="ARBA00011073"/>
    </source>
</evidence>
<dbReference type="PANTHER" id="PTHR43806">
    <property type="entry name" value="PEPTIDASE S8"/>
    <property type="match status" value="1"/>
</dbReference>
<evidence type="ECO:0000256" key="4">
    <source>
        <dbReference type="ARBA" id="ARBA00022825"/>
    </source>
</evidence>
<dbReference type="PRINTS" id="PR00723">
    <property type="entry name" value="SUBTILISIN"/>
</dbReference>
<dbReference type="Gene3D" id="3.30.70.80">
    <property type="entry name" value="Peptidase S8 propeptide/proteinase inhibitor I9"/>
    <property type="match status" value="1"/>
</dbReference>
<dbReference type="InterPro" id="IPR036852">
    <property type="entry name" value="Peptidase_S8/S53_dom_sf"/>
</dbReference>
<dbReference type="InterPro" id="IPR000209">
    <property type="entry name" value="Peptidase_S8/S53_dom"/>
</dbReference>
<comment type="similarity">
    <text evidence="1 5 6">Belongs to the peptidase S8 family.</text>
</comment>
<dbReference type="SUPFAM" id="SSF54897">
    <property type="entry name" value="Protease propeptides/inhibitors"/>
    <property type="match status" value="1"/>
</dbReference>
<dbReference type="InterPro" id="IPR010259">
    <property type="entry name" value="S8pro/Inhibitor_I9"/>
</dbReference>
<evidence type="ECO:0000256" key="7">
    <source>
        <dbReference type="SAM" id="SignalP"/>
    </source>
</evidence>
<reference evidence="10 11" key="1">
    <citation type="submission" date="2017-11" db="EMBL/GenBank/DDBJ databases">
        <title>Genomic Encyclopedia of Archaeal and Bacterial Type Strains, Phase II (KMG-II): From Individual Species to Whole Genera.</title>
        <authorList>
            <person name="Goeker M."/>
        </authorList>
    </citation>
    <scope>NUCLEOTIDE SEQUENCE [LARGE SCALE GENOMIC DNA]</scope>
    <source>
        <strain evidence="10 11">DSM 11115</strain>
    </source>
</reference>
<dbReference type="Proteomes" id="UP000228535">
    <property type="component" value="Unassembled WGS sequence"/>
</dbReference>
<dbReference type="PROSITE" id="PS00137">
    <property type="entry name" value="SUBTILASE_HIS"/>
    <property type="match status" value="1"/>
</dbReference>
<dbReference type="Pfam" id="PF00082">
    <property type="entry name" value="Peptidase_S8"/>
    <property type="match status" value="1"/>
</dbReference>
<dbReference type="GO" id="GO:0004252">
    <property type="term" value="F:serine-type endopeptidase activity"/>
    <property type="evidence" value="ECO:0007669"/>
    <property type="project" value="UniProtKB-UniRule"/>
</dbReference>
<dbReference type="PROSITE" id="PS00138">
    <property type="entry name" value="SUBTILASE_SER"/>
    <property type="match status" value="1"/>
</dbReference>
<dbReference type="InterPro" id="IPR022398">
    <property type="entry name" value="Peptidase_S8_His-AS"/>
</dbReference>
<evidence type="ECO:0000256" key="3">
    <source>
        <dbReference type="ARBA" id="ARBA00022801"/>
    </source>
</evidence>
<dbReference type="PROSITE" id="PS51257">
    <property type="entry name" value="PROKAR_LIPOPROTEIN"/>
    <property type="match status" value="1"/>
</dbReference>
<proteinExistence type="inferred from homology"/>
<dbReference type="InterPro" id="IPR037045">
    <property type="entry name" value="S8pro/Inhibitor_I9_sf"/>
</dbReference>
<dbReference type="InterPro" id="IPR023828">
    <property type="entry name" value="Peptidase_S8_Ser-AS"/>
</dbReference>
<sequence>MQKKQHNARFAWLVSASALAASTMFTACSKEEAQPAEAGVAQSGAVAAADAKAEEGAIPGQYIVVLKDGAVELSAGESYSEKVKKVKEVGQGILKSRGARAEALGYAYGHALKGFSASLSAAEANALRADERVAYVEQDQVISLGKPGATAGGGGTTTQPAQVTPYGIARVGTGDGTGRTAWIIDTGIDLTHPDLNVDVARSKSFLTSGADYTNPNDGNGHGTHVAGTIAAKNNTIGVVGVAANASVVAVRVLNARGSGSNSGVIAGVDYVGANGKAGDVANMSLGGGVSQALDDAVLRASAGGVLFALAAGNETDNANNHSPARVNGANIFTISAMNSTDSWASFSNFGNPPVDYCMPGVNIQSTWLSGGYNTISGTSMATPHMAGVLLLKGKAFTTSGTVKNDPDGNADPIAHL</sequence>
<organism evidence="10 11">
    <name type="scientific">Hymenobacter chitinivorans DSM 11115</name>
    <dbReference type="NCBI Taxonomy" id="1121954"/>
    <lineage>
        <taxon>Bacteria</taxon>
        <taxon>Pseudomonadati</taxon>
        <taxon>Bacteroidota</taxon>
        <taxon>Cytophagia</taxon>
        <taxon>Cytophagales</taxon>
        <taxon>Hymenobacteraceae</taxon>
        <taxon>Hymenobacter</taxon>
    </lineage>
</organism>
<feature type="active site" description="Charge relay system" evidence="5">
    <location>
        <position position="185"/>
    </location>
</feature>
<keyword evidence="3 5" id="KW-0378">Hydrolase</keyword>
<feature type="active site" description="Charge relay system" evidence="5">
    <location>
        <position position="221"/>
    </location>
</feature>
<dbReference type="InterPro" id="IPR015500">
    <property type="entry name" value="Peptidase_S8_subtilisin-rel"/>
</dbReference>
<evidence type="ECO:0000313" key="10">
    <source>
        <dbReference type="EMBL" id="PJJ59641.1"/>
    </source>
</evidence>
<dbReference type="InterPro" id="IPR050131">
    <property type="entry name" value="Peptidase_S8_subtilisin-like"/>
</dbReference>
<gene>
    <name evidence="10" type="ORF">CLV45_1062</name>
</gene>
<dbReference type="PROSITE" id="PS00136">
    <property type="entry name" value="SUBTILASE_ASP"/>
    <property type="match status" value="1"/>
</dbReference>
<name>A0A2M9BNW8_9BACT</name>
<dbReference type="Gene3D" id="3.40.50.200">
    <property type="entry name" value="Peptidase S8/S53 domain"/>
    <property type="match status" value="1"/>
</dbReference>
<evidence type="ECO:0000313" key="11">
    <source>
        <dbReference type="Proteomes" id="UP000228535"/>
    </source>
</evidence>
<dbReference type="RefSeq" id="WP_245882692.1">
    <property type="nucleotide sequence ID" value="NZ_PGFA01000001.1"/>
</dbReference>
<keyword evidence="11" id="KW-1185">Reference proteome</keyword>
<evidence type="ECO:0000259" key="8">
    <source>
        <dbReference type="Pfam" id="PF00082"/>
    </source>
</evidence>
<dbReference type="Pfam" id="PF05922">
    <property type="entry name" value="Inhibitor_I9"/>
    <property type="match status" value="1"/>
</dbReference>
<dbReference type="SUPFAM" id="SSF52743">
    <property type="entry name" value="Subtilisin-like"/>
    <property type="match status" value="1"/>
</dbReference>
<dbReference type="PANTHER" id="PTHR43806:SF11">
    <property type="entry name" value="CEREVISIN-RELATED"/>
    <property type="match status" value="1"/>
</dbReference>
<evidence type="ECO:0000256" key="2">
    <source>
        <dbReference type="ARBA" id="ARBA00022670"/>
    </source>
</evidence>
<keyword evidence="7" id="KW-0732">Signal</keyword>
<evidence type="ECO:0000256" key="6">
    <source>
        <dbReference type="RuleBase" id="RU003355"/>
    </source>
</evidence>
<dbReference type="GO" id="GO:0006508">
    <property type="term" value="P:proteolysis"/>
    <property type="evidence" value="ECO:0007669"/>
    <property type="project" value="UniProtKB-KW"/>
</dbReference>
<protein>
    <submittedName>
        <fullName evidence="10">Peptidase inhibitor I9</fullName>
    </submittedName>
</protein>
<dbReference type="PROSITE" id="PS51892">
    <property type="entry name" value="SUBTILASE"/>
    <property type="match status" value="1"/>
</dbReference>
<dbReference type="EMBL" id="PGFA01000001">
    <property type="protein sequence ID" value="PJJ59641.1"/>
    <property type="molecule type" value="Genomic_DNA"/>
</dbReference>
<feature type="signal peptide" evidence="7">
    <location>
        <begin position="1"/>
        <end position="20"/>
    </location>
</feature>
<keyword evidence="4 5" id="KW-0720">Serine protease</keyword>
<accession>A0A2M9BNW8</accession>
<evidence type="ECO:0000259" key="9">
    <source>
        <dbReference type="Pfam" id="PF05922"/>
    </source>
</evidence>
<feature type="chain" id="PRO_5015006455" evidence="7">
    <location>
        <begin position="21"/>
        <end position="416"/>
    </location>
</feature>
<feature type="domain" description="Inhibitor I9" evidence="9">
    <location>
        <begin position="61"/>
        <end position="144"/>
    </location>
</feature>